<comment type="catalytic activity">
    <reaction evidence="4 5">
        <text>L-glutaminyl-[peptide chain release factor] + S-adenosyl-L-methionine = N(5)-methyl-L-glutaminyl-[peptide chain release factor] + S-adenosyl-L-homocysteine + H(+)</text>
        <dbReference type="Rhea" id="RHEA:42896"/>
        <dbReference type="Rhea" id="RHEA-COMP:10271"/>
        <dbReference type="Rhea" id="RHEA-COMP:10272"/>
        <dbReference type="ChEBI" id="CHEBI:15378"/>
        <dbReference type="ChEBI" id="CHEBI:30011"/>
        <dbReference type="ChEBI" id="CHEBI:57856"/>
        <dbReference type="ChEBI" id="CHEBI:59789"/>
        <dbReference type="ChEBI" id="CHEBI:61891"/>
        <dbReference type="EC" id="2.1.1.297"/>
    </reaction>
</comment>
<dbReference type="NCBIfam" id="TIGR00536">
    <property type="entry name" value="hemK_fam"/>
    <property type="match status" value="1"/>
</dbReference>
<dbReference type="HAMAP" id="MF_02126">
    <property type="entry name" value="RF_methyltr_PrmC"/>
    <property type="match status" value="1"/>
</dbReference>
<evidence type="ECO:0000259" key="7">
    <source>
        <dbReference type="Pfam" id="PF17827"/>
    </source>
</evidence>
<dbReference type="Pfam" id="PF17827">
    <property type="entry name" value="PrmC_N"/>
    <property type="match status" value="1"/>
</dbReference>
<comment type="function">
    <text evidence="5">Methylates the class 1 translation termination release factors RF1/PrfA and RF2/PrfB on the glutamine residue of the universally conserved GGQ motif.</text>
</comment>
<feature type="binding site" evidence="5">
    <location>
        <position position="207"/>
    </location>
    <ligand>
        <name>S-adenosyl-L-methionine</name>
        <dbReference type="ChEBI" id="CHEBI:59789"/>
    </ligand>
</feature>
<dbReference type="Gene3D" id="1.10.8.10">
    <property type="entry name" value="DNA helicase RuvA subunit, C-terminal domain"/>
    <property type="match status" value="1"/>
</dbReference>
<evidence type="ECO:0000256" key="2">
    <source>
        <dbReference type="ARBA" id="ARBA00022679"/>
    </source>
</evidence>
<dbReference type="InterPro" id="IPR019874">
    <property type="entry name" value="RF_methyltr_PrmC"/>
</dbReference>
<feature type="binding site" evidence="5">
    <location>
        <begin position="207"/>
        <end position="210"/>
    </location>
    <ligand>
        <name>substrate</name>
    </ligand>
</feature>
<dbReference type="Gene3D" id="3.40.50.150">
    <property type="entry name" value="Vaccinia Virus protein VP39"/>
    <property type="match status" value="1"/>
</dbReference>
<evidence type="ECO:0000313" key="9">
    <source>
        <dbReference type="Proteomes" id="UP000955338"/>
    </source>
</evidence>
<dbReference type="InterPro" id="IPR025714">
    <property type="entry name" value="Methyltranfer_dom"/>
</dbReference>
<dbReference type="InterPro" id="IPR004556">
    <property type="entry name" value="HemK-like"/>
</dbReference>
<evidence type="ECO:0000256" key="3">
    <source>
        <dbReference type="ARBA" id="ARBA00022691"/>
    </source>
</evidence>
<dbReference type="Proteomes" id="UP000955338">
    <property type="component" value="Chromosome"/>
</dbReference>
<feature type="binding site" evidence="5">
    <location>
        <begin position="132"/>
        <end position="136"/>
    </location>
    <ligand>
        <name>S-adenosyl-L-methionine</name>
        <dbReference type="ChEBI" id="CHEBI:59789"/>
    </ligand>
</feature>
<evidence type="ECO:0000313" key="8">
    <source>
        <dbReference type="EMBL" id="QDJ15538.1"/>
    </source>
</evidence>
<comment type="similarity">
    <text evidence="5">Belongs to the protein N5-glutamine methyltransferase family. PrmC subfamily.</text>
</comment>
<proteinExistence type="inferred from homology"/>
<dbReference type="AlphaFoldDB" id="A0A8D4IYG0"/>
<dbReference type="PROSITE" id="PS00092">
    <property type="entry name" value="N6_MTASE"/>
    <property type="match status" value="1"/>
</dbReference>
<dbReference type="FunFam" id="1.10.8.10:FF:000032">
    <property type="entry name" value="Release factor glutamine methyltransferase"/>
    <property type="match status" value="1"/>
</dbReference>
<dbReference type="EC" id="2.1.1.297" evidence="5"/>
<dbReference type="NCBIfam" id="TIGR03534">
    <property type="entry name" value="RF_mod_PrmC"/>
    <property type="match status" value="1"/>
</dbReference>
<evidence type="ECO:0000256" key="4">
    <source>
        <dbReference type="ARBA" id="ARBA00048391"/>
    </source>
</evidence>
<dbReference type="InterPro" id="IPR050320">
    <property type="entry name" value="N5-glutamine_MTase"/>
</dbReference>
<dbReference type="GO" id="GO:0032259">
    <property type="term" value="P:methylation"/>
    <property type="evidence" value="ECO:0007669"/>
    <property type="project" value="UniProtKB-KW"/>
</dbReference>
<dbReference type="InterPro" id="IPR040758">
    <property type="entry name" value="PrmC_N"/>
</dbReference>
<dbReference type="GO" id="GO:0003676">
    <property type="term" value="F:nucleic acid binding"/>
    <property type="evidence" value="ECO:0007669"/>
    <property type="project" value="InterPro"/>
</dbReference>
<dbReference type="RefSeq" id="WP_261920998.1">
    <property type="nucleotide sequence ID" value="NZ_CP022011.1"/>
</dbReference>
<keyword evidence="2 5" id="KW-0808">Transferase</keyword>
<evidence type="ECO:0000256" key="1">
    <source>
        <dbReference type="ARBA" id="ARBA00022603"/>
    </source>
</evidence>
<dbReference type="InterPro" id="IPR002052">
    <property type="entry name" value="DNA_methylase_N6_adenine_CS"/>
</dbReference>
<dbReference type="Pfam" id="PF13847">
    <property type="entry name" value="Methyltransf_31"/>
    <property type="match status" value="1"/>
</dbReference>
<feature type="domain" description="Release factor glutamine methyltransferase N-terminal" evidence="7">
    <location>
        <begin position="6"/>
        <end position="79"/>
    </location>
</feature>
<dbReference type="EMBL" id="CP022011">
    <property type="protein sequence ID" value="QDJ15538.1"/>
    <property type="molecule type" value="Genomic_DNA"/>
</dbReference>
<accession>A0A8D4IYG0</accession>
<dbReference type="GO" id="GO:0102559">
    <property type="term" value="F:peptide chain release factor N(5)-glutamine methyltransferase activity"/>
    <property type="evidence" value="ECO:0007669"/>
    <property type="project" value="UniProtKB-EC"/>
</dbReference>
<dbReference type="InterPro" id="IPR029063">
    <property type="entry name" value="SAM-dependent_MTases_sf"/>
</dbReference>
<feature type="binding site" evidence="5">
    <location>
        <position position="163"/>
    </location>
    <ligand>
        <name>S-adenosyl-L-methionine</name>
        <dbReference type="ChEBI" id="CHEBI:59789"/>
    </ligand>
</feature>
<dbReference type="CDD" id="cd02440">
    <property type="entry name" value="AdoMet_MTases"/>
    <property type="match status" value="1"/>
</dbReference>
<dbReference type="FunFam" id="3.40.50.150:FF:000053">
    <property type="entry name" value="Release factor glutamine methyltransferase"/>
    <property type="match status" value="1"/>
</dbReference>
<name>A0A8D4IYG0_9PAST</name>
<keyword evidence="3 5" id="KW-0949">S-adenosyl-L-methionine</keyword>
<dbReference type="PANTHER" id="PTHR18895">
    <property type="entry name" value="HEMK METHYLTRANSFERASE"/>
    <property type="match status" value="1"/>
</dbReference>
<organism evidence="8 9">
    <name type="scientific">Mergibacter septicus</name>
    <dbReference type="NCBI Taxonomy" id="221402"/>
    <lineage>
        <taxon>Bacteria</taxon>
        <taxon>Pseudomonadati</taxon>
        <taxon>Pseudomonadota</taxon>
        <taxon>Gammaproteobacteria</taxon>
        <taxon>Pasteurellales</taxon>
        <taxon>Pasteurellaceae</taxon>
        <taxon>Mergibacter</taxon>
    </lineage>
</organism>
<evidence type="ECO:0000259" key="6">
    <source>
        <dbReference type="Pfam" id="PF13847"/>
    </source>
</evidence>
<gene>
    <name evidence="5 8" type="primary">prmC</name>
    <name evidence="8" type="ORF">CEP48_03035</name>
</gene>
<evidence type="ECO:0000256" key="5">
    <source>
        <dbReference type="HAMAP-Rule" id="MF_02126"/>
    </source>
</evidence>
<reference evidence="8" key="1">
    <citation type="submission" date="2017-06" db="EMBL/GenBank/DDBJ databases">
        <title>Genome sequencing of pathogenic and non-pathogenic strains within Bisgaard taxon 40.</title>
        <authorList>
            <person name="Ladner J.T."/>
            <person name="Lovett S.P."/>
            <person name="Koroleva G."/>
            <person name="Lorch J.M."/>
        </authorList>
    </citation>
    <scope>NUCLEOTIDE SEQUENCE</scope>
    <source>
        <strain evidence="8">27576-1-I1</strain>
    </source>
</reference>
<protein>
    <recommendedName>
        <fullName evidence="5">Release factor glutamine methyltransferase</fullName>
        <shortName evidence="5">RF MTase</shortName>
        <ecNumber evidence="5">2.1.1.297</ecNumber>
    </recommendedName>
    <alternativeName>
        <fullName evidence="5">N5-glutamine methyltransferase PrmC</fullName>
    </alternativeName>
    <alternativeName>
        <fullName evidence="5">Protein-(glutamine-N5) MTase PrmC</fullName>
    </alternativeName>
    <alternativeName>
        <fullName evidence="5">Protein-glutamine N-methyltransferase PrmC</fullName>
    </alternativeName>
</protein>
<keyword evidence="9" id="KW-1185">Reference proteome</keyword>
<feature type="binding site" evidence="5">
    <location>
        <position position="191"/>
    </location>
    <ligand>
        <name>S-adenosyl-L-methionine</name>
        <dbReference type="ChEBI" id="CHEBI:59789"/>
    </ligand>
</feature>
<sequence>MSYQTWLQQAISLLQQQRSDNPYIDPKRDAQVLLQAVTGKSSAYLLAFSETILSRQLEQELTDCLQRRLQGEPIAYILGEKEFWSLPLAVSPATLIPRPDTEVLVEEALQLAKLAISTLIDNQKQYRILDLGTGTGAIILSLASELFPIVKAKQIELALVAVDSQMPAVSLAQKNAQRLGIENITIMQSDWFSALNQQEKFDLIVSNPPYIDAQDPHLQLGDVRFEPRSALVAAQQGYADLSKIIQQAPNYLKQQGWLILEHGWQQAEGVQALFRQANSNLSRQQLQWQNIQSKQDYAGYPRISLAQLR</sequence>
<dbReference type="PANTHER" id="PTHR18895:SF74">
    <property type="entry name" value="MTRF1L RELEASE FACTOR GLUTAMINE METHYLTRANSFERASE"/>
    <property type="match status" value="1"/>
</dbReference>
<feature type="domain" description="Methyltransferase" evidence="6">
    <location>
        <begin position="123"/>
        <end position="297"/>
    </location>
</feature>
<keyword evidence="1 5" id="KW-0489">Methyltransferase</keyword>
<dbReference type="SUPFAM" id="SSF53335">
    <property type="entry name" value="S-adenosyl-L-methionine-dependent methyltransferases"/>
    <property type="match status" value="1"/>
</dbReference>